<feature type="domain" description="Glucose-methanol-choline oxidoreductase C-terminal" evidence="2">
    <location>
        <begin position="109"/>
        <end position="163"/>
    </location>
</feature>
<evidence type="ECO:0000313" key="3">
    <source>
        <dbReference type="EMBL" id="KAG5680482.1"/>
    </source>
</evidence>
<protein>
    <recommendedName>
        <fullName evidence="2">Glucose-methanol-choline oxidoreductase C-terminal domain-containing protein</fullName>
    </recommendedName>
</protein>
<dbReference type="InterPro" id="IPR012132">
    <property type="entry name" value="GMC_OxRdtase"/>
</dbReference>
<dbReference type="SUPFAM" id="SSF54373">
    <property type="entry name" value="FAD-linked reductases, C-terminal domain"/>
    <property type="match status" value="1"/>
</dbReference>
<dbReference type="Gene3D" id="3.30.560.10">
    <property type="entry name" value="Glucose Oxidase, domain 3"/>
    <property type="match status" value="1"/>
</dbReference>
<reference evidence="3" key="1">
    <citation type="submission" date="2021-03" db="EMBL/GenBank/DDBJ databases">
        <title>Chromosome level genome of the anhydrobiotic midge Polypedilum vanderplanki.</title>
        <authorList>
            <person name="Yoshida Y."/>
            <person name="Kikawada T."/>
            <person name="Gusev O."/>
        </authorList>
    </citation>
    <scope>NUCLEOTIDE SEQUENCE</scope>
    <source>
        <strain evidence="3">NIAS01</strain>
        <tissue evidence="3">Whole body or cell culture</tissue>
    </source>
</reference>
<dbReference type="OrthoDB" id="269227at2759"/>
<dbReference type="Gene3D" id="3.50.50.60">
    <property type="entry name" value="FAD/NAD(P)-binding domain"/>
    <property type="match status" value="1"/>
</dbReference>
<dbReference type="GO" id="GO:0050660">
    <property type="term" value="F:flavin adenine dinucleotide binding"/>
    <property type="evidence" value="ECO:0007669"/>
    <property type="project" value="InterPro"/>
</dbReference>
<organism evidence="3 4">
    <name type="scientific">Polypedilum vanderplanki</name>
    <name type="common">Sleeping chironomid midge</name>
    <dbReference type="NCBI Taxonomy" id="319348"/>
    <lineage>
        <taxon>Eukaryota</taxon>
        <taxon>Metazoa</taxon>
        <taxon>Ecdysozoa</taxon>
        <taxon>Arthropoda</taxon>
        <taxon>Hexapoda</taxon>
        <taxon>Insecta</taxon>
        <taxon>Pterygota</taxon>
        <taxon>Neoptera</taxon>
        <taxon>Endopterygota</taxon>
        <taxon>Diptera</taxon>
        <taxon>Nematocera</taxon>
        <taxon>Chironomoidea</taxon>
        <taxon>Chironomidae</taxon>
        <taxon>Chironominae</taxon>
        <taxon>Polypedilum</taxon>
        <taxon>Polypedilum</taxon>
    </lineage>
</organism>
<dbReference type="AlphaFoldDB" id="A0A9J6CEF0"/>
<evidence type="ECO:0000259" key="2">
    <source>
        <dbReference type="Pfam" id="PF05199"/>
    </source>
</evidence>
<gene>
    <name evidence="3" type="ORF">PVAND_009990</name>
</gene>
<dbReference type="InterPro" id="IPR007867">
    <property type="entry name" value="GMC_OxRtase_C"/>
</dbReference>
<evidence type="ECO:0000256" key="1">
    <source>
        <dbReference type="ARBA" id="ARBA00010790"/>
    </source>
</evidence>
<evidence type="ECO:0000313" key="4">
    <source>
        <dbReference type="Proteomes" id="UP001107558"/>
    </source>
</evidence>
<sequence>MLRVADASIMPFVTSGNTQCPTYTISAYQAQLSKWTTTYSNIFNSKNGSIAPLYYPDIQIITIVYDQFQADFDIILNERYGYKSFIADPLLNATNYYQIVQIMTTLLQPKSRGTIKLNSYTDPYASPIINGNYFSDPNNTDLNILLKGVKAVCDLYNIATMTNKGAQPFIHSH</sequence>
<accession>A0A9J6CEF0</accession>
<proteinExistence type="inferred from homology"/>
<name>A0A9J6CEF0_POLVA</name>
<keyword evidence="4" id="KW-1185">Reference proteome</keyword>
<comment type="similarity">
    <text evidence="1">Belongs to the GMC oxidoreductase family.</text>
</comment>
<dbReference type="PANTHER" id="PTHR11552">
    <property type="entry name" value="GLUCOSE-METHANOL-CHOLINE GMC OXIDOREDUCTASE"/>
    <property type="match status" value="1"/>
</dbReference>
<dbReference type="InterPro" id="IPR036188">
    <property type="entry name" value="FAD/NAD-bd_sf"/>
</dbReference>
<dbReference type="Pfam" id="PF05199">
    <property type="entry name" value="GMC_oxred_C"/>
    <property type="match status" value="1"/>
</dbReference>
<dbReference type="PANTHER" id="PTHR11552:SF147">
    <property type="entry name" value="CHOLINE DEHYDROGENASE, MITOCHONDRIAL"/>
    <property type="match status" value="1"/>
</dbReference>
<dbReference type="GO" id="GO:0016614">
    <property type="term" value="F:oxidoreductase activity, acting on CH-OH group of donors"/>
    <property type="evidence" value="ECO:0007669"/>
    <property type="project" value="InterPro"/>
</dbReference>
<comment type="caution">
    <text evidence="3">The sequence shown here is derived from an EMBL/GenBank/DDBJ whole genome shotgun (WGS) entry which is preliminary data.</text>
</comment>
<dbReference type="Proteomes" id="UP001107558">
    <property type="component" value="Chromosome 1"/>
</dbReference>
<dbReference type="EMBL" id="JADBJN010000001">
    <property type="protein sequence ID" value="KAG5680482.1"/>
    <property type="molecule type" value="Genomic_DNA"/>
</dbReference>